<evidence type="ECO:0000259" key="5">
    <source>
        <dbReference type="PROSITE" id="PS50158"/>
    </source>
</evidence>
<feature type="coiled-coil region" evidence="3">
    <location>
        <begin position="89"/>
        <end position="116"/>
    </location>
</feature>
<dbReference type="InterPro" id="IPR001878">
    <property type="entry name" value="Znf_CCHC"/>
</dbReference>
<dbReference type="InterPro" id="IPR042246">
    <property type="entry name" value="ZCCHC9"/>
</dbReference>
<name>A0A8X7N5Y7_9BASI</name>
<protein>
    <recommendedName>
        <fullName evidence="5">CCHC-type domain-containing protein</fullName>
    </recommendedName>
</protein>
<dbReference type="GO" id="GO:0003676">
    <property type="term" value="F:nucleic acid binding"/>
    <property type="evidence" value="ECO:0007669"/>
    <property type="project" value="InterPro"/>
</dbReference>
<reference evidence="6" key="1">
    <citation type="submission" date="2016-04" db="EMBL/GenBank/DDBJ databases">
        <authorList>
            <person name="Nguyen H.D."/>
            <person name="Samba Siva P."/>
            <person name="Cullis J."/>
            <person name="Levesque C.A."/>
            <person name="Hambleton S."/>
        </authorList>
    </citation>
    <scope>NUCLEOTIDE SEQUENCE</scope>
    <source>
        <strain evidence="6">DAOMC 236422</strain>
    </source>
</reference>
<dbReference type="AlphaFoldDB" id="A0A8X7N5Y7"/>
<keyword evidence="7" id="KW-1185">Reference proteome</keyword>
<evidence type="ECO:0000256" key="4">
    <source>
        <dbReference type="SAM" id="MobiDB-lite"/>
    </source>
</evidence>
<dbReference type="SMART" id="SM00343">
    <property type="entry name" value="ZnF_C2HC"/>
    <property type="match status" value="4"/>
</dbReference>
<feature type="domain" description="CCHC-type" evidence="5">
    <location>
        <begin position="191"/>
        <end position="206"/>
    </location>
</feature>
<feature type="compositionally biased region" description="Basic and acidic residues" evidence="4">
    <location>
        <begin position="162"/>
        <end position="182"/>
    </location>
</feature>
<evidence type="ECO:0000256" key="3">
    <source>
        <dbReference type="SAM" id="Coils"/>
    </source>
</evidence>
<evidence type="ECO:0000256" key="1">
    <source>
        <dbReference type="ARBA" id="ARBA00022664"/>
    </source>
</evidence>
<feature type="compositionally biased region" description="Polar residues" evidence="4">
    <location>
        <begin position="134"/>
        <end position="146"/>
    </location>
</feature>
<sequence length="358" mass="38953">MTRYTKLEGRKAATTRPATTLFDDAHDADTSSNKRTDPTTASTDDDPPQDAEADDTTPSKRRKVAQQPATPTAPTPPLTKEAKLKRIKLLKLKAKKSKSEEKKKSLFAEMSRLEREIGTEAGRWKDGYDKASGPNKSHSDSTFDWPSSTTTTSNETNPWKVMEAERRAKTDSRRENRREKRIDERQSNTTCFACRATGHAARDCPNTLNAHTSSLSSSSGTKTKGKEVVGLCFRCGSNTHTLARCKVAPKGRKTDDDEEELPFATCFVCSGTGHLASGCPKNAERGVFPMGGAACAVCKSVRHRAKDCPEGKDKEEGGERGEPEIEVDGAARRVGGKKTKTAAGDAGVMPARKKVVNF</sequence>
<dbReference type="PANTHER" id="PTHR46242:SF1">
    <property type="entry name" value="ZINC FINGER CCHC DOMAIN-CONTAINING PROTEIN 9"/>
    <property type="match status" value="1"/>
</dbReference>
<keyword evidence="2" id="KW-0863">Zinc-finger</keyword>
<dbReference type="EMBL" id="LWDG02000245">
    <property type="protein sequence ID" value="KAE8267229.1"/>
    <property type="molecule type" value="Genomic_DNA"/>
</dbReference>
<feature type="compositionally biased region" description="Basic and acidic residues" evidence="4">
    <location>
        <begin position="307"/>
        <end position="323"/>
    </location>
</feature>
<dbReference type="PANTHER" id="PTHR46242">
    <property type="entry name" value="ZINC FINGER CCHC DOMAIN-CONTAINING PROTEIN 9 ZCCHC9"/>
    <property type="match status" value="1"/>
</dbReference>
<keyword evidence="1" id="KW-0507">mRNA processing</keyword>
<dbReference type="GO" id="GO:0005730">
    <property type="term" value="C:nucleolus"/>
    <property type="evidence" value="ECO:0007669"/>
    <property type="project" value="TreeGrafter"/>
</dbReference>
<dbReference type="SUPFAM" id="SSF57756">
    <property type="entry name" value="Retrovirus zinc finger-like domains"/>
    <property type="match status" value="2"/>
</dbReference>
<feature type="compositionally biased region" description="Basic and acidic residues" evidence="4">
    <location>
        <begin position="1"/>
        <end position="11"/>
    </location>
</feature>
<dbReference type="GO" id="GO:0008270">
    <property type="term" value="F:zinc ion binding"/>
    <property type="evidence" value="ECO:0007669"/>
    <property type="project" value="UniProtKB-KW"/>
</dbReference>
<dbReference type="GO" id="GO:0006397">
    <property type="term" value="P:mRNA processing"/>
    <property type="evidence" value="ECO:0007669"/>
    <property type="project" value="UniProtKB-KW"/>
</dbReference>
<feature type="compositionally biased region" description="Acidic residues" evidence="4">
    <location>
        <begin position="43"/>
        <end position="55"/>
    </location>
</feature>
<dbReference type="Pfam" id="PF00098">
    <property type="entry name" value="zf-CCHC"/>
    <property type="match status" value="1"/>
</dbReference>
<accession>A0A8X7N5Y7</accession>
<dbReference type="Proteomes" id="UP000078113">
    <property type="component" value="Unassembled WGS sequence"/>
</dbReference>
<dbReference type="Gene3D" id="4.10.60.10">
    <property type="entry name" value="Zinc finger, CCHC-type"/>
    <property type="match status" value="2"/>
</dbReference>
<keyword evidence="2" id="KW-0479">Metal-binding</keyword>
<proteinExistence type="predicted"/>
<feature type="compositionally biased region" description="Basic and acidic residues" evidence="4">
    <location>
        <begin position="116"/>
        <end position="129"/>
    </location>
</feature>
<feature type="domain" description="CCHC-type" evidence="5">
    <location>
        <begin position="266"/>
        <end position="281"/>
    </location>
</feature>
<gene>
    <name evidence="6" type="ORF">A4X09_0g5113</name>
</gene>
<feature type="compositionally biased region" description="Basic and acidic residues" evidence="4">
    <location>
        <begin position="23"/>
        <end position="37"/>
    </location>
</feature>
<evidence type="ECO:0000313" key="6">
    <source>
        <dbReference type="EMBL" id="KAE8267229.1"/>
    </source>
</evidence>
<organism evidence="6 7">
    <name type="scientific">Tilletia walkeri</name>
    <dbReference type="NCBI Taxonomy" id="117179"/>
    <lineage>
        <taxon>Eukaryota</taxon>
        <taxon>Fungi</taxon>
        <taxon>Dikarya</taxon>
        <taxon>Basidiomycota</taxon>
        <taxon>Ustilaginomycotina</taxon>
        <taxon>Exobasidiomycetes</taxon>
        <taxon>Tilletiales</taxon>
        <taxon>Tilletiaceae</taxon>
        <taxon>Tilletia</taxon>
    </lineage>
</organism>
<evidence type="ECO:0000256" key="2">
    <source>
        <dbReference type="PROSITE-ProRule" id="PRU00047"/>
    </source>
</evidence>
<feature type="region of interest" description="Disordered" evidence="4">
    <location>
        <begin position="307"/>
        <end position="326"/>
    </location>
</feature>
<dbReference type="InterPro" id="IPR036875">
    <property type="entry name" value="Znf_CCHC_sf"/>
</dbReference>
<reference evidence="6" key="2">
    <citation type="journal article" date="2019" name="IMA Fungus">
        <title>Genome sequencing and comparison of five Tilletia species to identify candidate genes for the detection of regulated species infecting wheat.</title>
        <authorList>
            <person name="Nguyen H.D.T."/>
            <person name="Sultana T."/>
            <person name="Kesanakurti P."/>
            <person name="Hambleton S."/>
        </authorList>
    </citation>
    <scope>NUCLEOTIDE SEQUENCE</scope>
    <source>
        <strain evidence="6">DAOMC 236422</strain>
    </source>
</reference>
<feature type="region of interest" description="Disordered" evidence="4">
    <location>
        <begin position="116"/>
        <end position="182"/>
    </location>
</feature>
<dbReference type="PROSITE" id="PS50158">
    <property type="entry name" value="ZF_CCHC"/>
    <property type="match status" value="2"/>
</dbReference>
<feature type="region of interest" description="Disordered" evidence="4">
    <location>
        <begin position="1"/>
        <end position="86"/>
    </location>
</feature>
<evidence type="ECO:0000313" key="7">
    <source>
        <dbReference type="Proteomes" id="UP000078113"/>
    </source>
</evidence>
<keyword evidence="3" id="KW-0175">Coiled coil</keyword>
<keyword evidence="2" id="KW-0862">Zinc</keyword>
<comment type="caution">
    <text evidence="6">The sequence shown here is derived from an EMBL/GenBank/DDBJ whole genome shotgun (WGS) entry which is preliminary data.</text>
</comment>